<dbReference type="OrthoDB" id="573392at2"/>
<keyword evidence="1" id="KW-0560">Oxidoreductase</keyword>
<name>A0A556CNE2_BREAU</name>
<organism evidence="2 3">
    <name type="scientific">Brevibacterium aurantiacum</name>
    <dbReference type="NCBI Taxonomy" id="273384"/>
    <lineage>
        <taxon>Bacteria</taxon>
        <taxon>Bacillati</taxon>
        <taxon>Actinomycetota</taxon>
        <taxon>Actinomycetes</taxon>
        <taxon>Micrococcales</taxon>
        <taxon>Brevibacteriaceae</taxon>
        <taxon>Brevibacterium</taxon>
    </lineage>
</organism>
<evidence type="ECO:0000313" key="3">
    <source>
        <dbReference type="Proteomes" id="UP000316406"/>
    </source>
</evidence>
<protein>
    <submittedName>
        <fullName evidence="2">(2Fe-2S)-binding protein</fullName>
    </submittedName>
</protein>
<dbReference type="GO" id="GO:0051536">
    <property type="term" value="F:iron-sulfur cluster binding"/>
    <property type="evidence" value="ECO:0007669"/>
    <property type="project" value="InterPro"/>
</dbReference>
<evidence type="ECO:0000313" key="2">
    <source>
        <dbReference type="EMBL" id="TSI18598.1"/>
    </source>
</evidence>
<dbReference type="RefSeq" id="WP_143921151.1">
    <property type="nucleotide sequence ID" value="NZ_VLTK01000002.1"/>
</dbReference>
<sequence length="101" mass="10874">MRRIENHPVLGPDSSEDVGITVDGREVTAKAGDSVAVALWADGQKVLRRSKTGQPRGMYCGIGHCFECRLLVTGDDGAKVSVRSCLTPVQQDMRITTESGE</sequence>
<dbReference type="SUPFAM" id="SSF54292">
    <property type="entry name" value="2Fe-2S ferredoxin-like"/>
    <property type="match status" value="1"/>
</dbReference>
<accession>A0A556CNE2</accession>
<evidence type="ECO:0000256" key="1">
    <source>
        <dbReference type="ARBA" id="ARBA00023002"/>
    </source>
</evidence>
<dbReference type="GO" id="GO:0016491">
    <property type="term" value="F:oxidoreductase activity"/>
    <property type="evidence" value="ECO:0007669"/>
    <property type="project" value="UniProtKB-KW"/>
</dbReference>
<dbReference type="AlphaFoldDB" id="A0A556CNE2"/>
<proteinExistence type="predicted"/>
<dbReference type="InterPro" id="IPR042204">
    <property type="entry name" value="2Fe-2S-bd_N"/>
</dbReference>
<comment type="caution">
    <text evidence="2">The sequence shown here is derived from an EMBL/GenBank/DDBJ whole genome shotgun (WGS) entry which is preliminary data.</text>
</comment>
<dbReference type="Proteomes" id="UP000316406">
    <property type="component" value="Unassembled WGS sequence"/>
</dbReference>
<gene>
    <name evidence="2" type="ORF">FO013_03325</name>
</gene>
<dbReference type="InterPro" id="IPR036010">
    <property type="entry name" value="2Fe-2S_ferredoxin-like_sf"/>
</dbReference>
<reference evidence="2 3" key="1">
    <citation type="submission" date="2019-07" db="EMBL/GenBank/DDBJ databases">
        <title>Draft genome sequence of Brevibacterium aurantiacum XU54 isolated from Xinjiang China.</title>
        <authorList>
            <person name="Xu X."/>
        </authorList>
    </citation>
    <scope>NUCLEOTIDE SEQUENCE [LARGE SCALE GENOMIC DNA]</scope>
    <source>
        <strain evidence="2 3">XU54</strain>
    </source>
</reference>
<dbReference type="EMBL" id="VLTK01000002">
    <property type="protein sequence ID" value="TSI18598.1"/>
    <property type="molecule type" value="Genomic_DNA"/>
</dbReference>
<dbReference type="Gene3D" id="3.10.20.440">
    <property type="entry name" value="2Fe-2S iron-sulphur cluster binding domain, sarcosine oxidase, alpha subunit, N-terminal domain"/>
    <property type="match status" value="1"/>
</dbReference>
<keyword evidence="3" id="KW-1185">Reference proteome</keyword>
<dbReference type="Pfam" id="PF13510">
    <property type="entry name" value="Fer2_4"/>
    <property type="match status" value="1"/>
</dbReference>